<name>A0ABP7U463_9BACT</name>
<organism evidence="1 2">
    <name type="scientific">Hymenobacter glaciei</name>
    <dbReference type="NCBI Taxonomy" id="877209"/>
    <lineage>
        <taxon>Bacteria</taxon>
        <taxon>Pseudomonadati</taxon>
        <taxon>Bacteroidota</taxon>
        <taxon>Cytophagia</taxon>
        <taxon>Cytophagales</taxon>
        <taxon>Hymenobacteraceae</taxon>
        <taxon>Hymenobacter</taxon>
    </lineage>
</organism>
<reference evidence="2" key="1">
    <citation type="journal article" date="2019" name="Int. J. Syst. Evol. Microbiol.">
        <title>The Global Catalogue of Microorganisms (GCM) 10K type strain sequencing project: providing services to taxonomists for standard genome sequencing and annotation.</title>
        <authorList>
            <consortium name="The Broad Institute Genomics Platform"/>
            <consortium name="The Broad Institute Genome Sequencing Center for Infectious Disease"/>
            <person name="Wu L."/>
            <person name="Ma J."/>
        </authorList>
    </citation>
    <scope>NUCLEOTIDE SEQUENCE [LARGE SCALE GENOMIC DNA]</scope>
    <source>
        <strain evidence="2">JCM 17225</strain>
    </source>
</reference>
<proteinExistence type="predicted"/>
<dbReference type="EMBL" id="BAABDK010000016">
    <property type="protein sequence ID" value="GAA4035467.1"/>
    <property type="molecule type" value="Genomic_DNA"/>
</dbReference>
<dbReference type="Proteomes" id="UP001501469">
    <property type="component" value="Unassembled WGS sequence"/>
</dbReference>
<protein>
    <submittedName>
        <fullName evidence="1">Uncharacterized protein</fullName>
    </submittedName>
</protein>
<evidence type="ECO:0000313" key="1">
    <source>
        <dbReference type="EMBL" id="GAA4035467.1"/>
    </source>
</evidence>
<sequence>MEDSILRLVKEAHAIAEASALAASDAQQRKQFILADLSLHLVQAALRVPQPDEAELKRYLFGVLTVANGFVEDVDLKAMAERLMAATPQT</sequence>
<evidence type="ECO:0000313" key="2">
    <source>
        <dbReference type="Proteomes" id="UP001501469"/>
    </source>
</evidence>
<gene>
    <name evidence="1" type="ORF">GCM10022409_20200</name>
</gene>
<keyword evidence="2" id="KW-1185">Reference proteome</keyword>
<comment type="caution">
    <text evidence="1">The sequence shown here is derived from an EMBL/GenBank/DDBJ whole genome shotgun (WGS) entry which is preliminary data.</text>
</comment>
<accession>A0ABP7U463</accession>
<dbReference type="RefSeq" id="WP_345053657.1">
    <property type="nucleotide sequence ID" value="NZ_BAABDK010000016.1"/>
</dbReference>